<evidence type="ECO:0000313" key="11">
    <source>
        <dbReference type="EMBL" id="SBT52826.1"/>
    </source>
</evidence>
<proteinExistence type="inferred from homology"/>
<dbReference type="GO" id="GO:0020037">
    <property type="term" value="F:heme binding"/>
    <property type="evidence" value="ECO:0007669"/>
    <property type="project" value="InterPro"/>
</dbReference>
<dbReference type="PROSITE" id="PS00086">
    <property type="entry name" value="CYTOCHROME_P450"/>
    <property type="match status" value="1"/>
</dbReference>
<gene>
    <name evidence="11" type="ORF">GA0070611_5811</name>
</gene>
<accession>A0A1A9A8L7</accession>
<dbReference type="GO" id="GO:0005506">
    <property type="term" value="F:iron ion binding"/>
    <property type="evidence" value="ECO:0007669"/>
    <property type="project" value="InterPro"/>
</dbReference>
<dbReference type="Proteomes" id="UP000199385">
    <property type="component" value="Chromosome I"/>
</dbReference>
<keyword evidence="8" id="KW-0045">Antibiotic biosynthesis</keyword>
<dbReference type="InterPro" id="IPR036396">
    <property type="entry name" value="Cyt_P450_sf"/>
</dbReference>
<dbReference type="CDD" id="cd11029">
    <property type="entry name" value="CYP107-like"/>
    <property type="match status" value="1"/>
</dbReference>
<dbReference type="OrthoDB" id="4156795at2"/>
<dbReference type="STRING" id="261654.GA0070611_5811"/>
<evidence type="ECO:0000256" key="3">
    <source>
        <dbReference type="ARBA" id="ARBA00022723"/>
    </source>
</evidence>
<keyword evidence="5 10" id="KW-0560">Oxidoreductase</keyword>
<organism evidence="11 12">
    <name type="scientific">Micromonospora auratinigra</name>
    <dbReference type="NCBI Taxonomy" id="261654"/>
    <lineage>
        <taxon>Bacteria</taxon>
        <taxon>Bacillati</taxon>
        <taxon>Actinomycetota</taxon>
        <taxon>Actinomycetes</taxon>
        <taxon>Micromonosporales</taxon>
        <taxon>Micromonosporaceae</taxon>
        <taxon>Micromonospora</taxon>
    </lineage>
</organism>
<comment type="similarity">
    <text evidence="1 10">Belongs to the cytochrome P450 family.</text>
</comment>
<comment type="pathway">
    <text evidence="9">Antibiotic biosynthesis; mycinamicin biosynthesis.</text>
</comment>
<keyword evidence="6 10" id="KW-0408">Iron</keyword>
<dbReference type="Gene3D" id="1.10.630.10">
    <property type="entry name" value="Cytochrome P450"/>
    <property type="match status" value="1"/>
</dbReference>
<dbReference type="InterPro" id="IPR001128">
    <property type="entry name" value="Cyt_P450"/>
</dbReference>
<evidence type="ECO:0000256" key="6">
    <source>
        <dbReference type="ARBA" id="ARBA00023004"/>
    </source>
</evidence>
<dbReference type="GO" id="GO:0017000">
    <property type="term" value="P:antibiotic biosynthetic process"/>
    <property type="evidence" value="ECO:0007669"/>
    <property type="project" value="UniProtKB-KW"/>
</dbReference>
<evidence type="ECO:0000256" key="7">
    <source>
        <dbReference type="ARBA" id="ARBA00023033"/>
    </source>
</evidence>
<keyword evidence="7 10" id="KW-0503">Monooxygenase</keyword>
<evidence type="ECO:0000256" key="9">
    <source>
        <dbReference type="ARBA" id="ARBA00060683"/>
    </source>
</evidence>
<dbReference type="InterPro" id="IPR002397">
    <property type="entry name" value="Cyt_P450_B"/>
</dbReference>
<evidence type="ECO:0000256" key="10">
    <source>
        <dbReference type="RuleBase" id="RU000461"/>
    </source>
</evidence>
<dbReference type="InterPro" id="IPR017972">
    <property type="entry name" value="Cyt_P450_CS"/>
</dbReference>
<dbReference type="GO" id="GO:0016705">
    <property type="term" value="F:oxidoreductase activity, acting on paired donors, with incorporation or reduction of molecular oxygen"/>
    <property type="evidence" value="ECO:0007669"/>
    <property type="project" value="InterPro"/>
</dbReference>
<evidence type="ECO:0000313" key="12">
    <source>
        <dbReference type="Proteomes" id="UP000199385"/>
    </source>
</evidence>
<dbReference type="PANTHER" id="PTHR46696">
    <property type="entry name" value="P450, PUTATIVE (EUROFUNG)-RELATED"/>
    <property type="match status" value="1"/>
</dbReference>
<evidence type="ECO:0000256" key="5">
    <source>
        <dbReference type="ARBA" id="ARBA00023002"/>
    </source>
</evidence>
<keyword evidence="12" id="KW-1185">Reference proteome</keyword>
<protein>
    <submittedName>
        <fullName evidence="11">Cytochrome P450</fullName>
    </submittedName>
</protein>
<dbReference type="PRINTS" id="PR00359">
    <property type="entry name" value="BP450"/>
</dbReference>
<dbReference type="SUPFAM" id="SSF48264">
    <property type="entry name" value="Cytochrome P450"/>
    <property type="match status" value="1"/>
</dbReference>
<dbReference type="EMBL" id="LT594323">
    <property type="protein sequence ID" value="SBT52826.1"/>
    <property type="molecule type" value="Genomic_DNA"/>
</dbReference>
<evidence type="ECO:0000256" key="1">
    <source>
        <dbReference type="ARBA" id="ARBA00010617"/>
    </source>
</evidence>
<dbReference type="PATRIC" id="fig|261654.4.peg.5885"/>
<reference evidence="12" key="1">
    <citation type="submission" date="2016-06" db="EMBL/GenBank/DDBJ databases">
        <authorList>
            <person name="Varghese N."/>
            <person name="Submissions Spin"/>
        </authorList>
    </citation>
    <scope>NUCLEOTIDE SEQUENCE [LARGE SCALE GENOMIC DNA]</scope>
    <source>
        <strain evidence="12">DSM 44815</strain>
    </source>
</reference>
<keyword evidence="4" id="KW-0521">NADP</keyword>
<dbReference type="AlphaFoldDB" id="A0A1A9A8L7"/>
<dbReference type="Pfam" id="PF00067">
    <property type="entry name" value="p450"/>
    <property type="match status" value="1"/>
</dbReference>
<sequence length="401" mass="44109">MTDVDDHSRQPFVGFFHGDPHEVLRRIRQEQVVAALPLPDGRTGWLVTRYEHVRAALADPGLSKGELISPLGMRPPMPADVWAATERHMLAADQPDHTRLRRLVQAAFTPGRVDGMTAFVTDVTDRLLDGLAEPGVHDLIREVAFPLPIAVICELLGVPVDDRATFREWVEVIVAGAPRLAEAPAARAALLDYLRRQLTAKRSDPGPDLLSALVAESDGGDRLSDEELTSTAFLLLIAGYDTTANLIGNGAYRLLEERGRWERLRRDPHLLAPAIEELLRHDSPVQLATHRTTTREVTIGGHTIPAGSTVLLSLLSANRDESRFTDPAAFDAGRPANSHLAFGHGIHYCLGAPLARLEARVVFTALLSRYPDMRLPADFVPRWRPSTLMHALESLPVIPQP</sequence>
<keyword evidence="3 10" id="KW-0479">Metal-binding</keyword>
<evidence type="ECO:0000256" key="2">
    <source>
        <dbReference type="ARBA" id="ARBA00022617"/>
    </source>
</evidence>
<dbReference type="PANTHER" id="PTHR46696:SF1">
    <property type="entry name" value="CYTOCHROME P450 YJIB-RELATED"/>
    <property type="match status" value="1"/>
</dbReference>
<name>A0A1A9A8L7_9ACTN</name>
<evidence type="ECO:0000256" key="4">
    <source>
        <dbReference type="ARBA" id="ARBA00022857"/>
    </source>
</evidence>
<dbReference type="GO" id="GO:0004497">
    <property type="term" value="F:monooxygenase activity"/>
    <property type="evidence" value="ECO:0007669"/>
    <property type="project" value="UniProtKB-KW"/>
</dbReference>
<evidence type="ECO:0000256" key="8">
    <source>
        <dbReference type="ARBA" id="ARBA00023194"/>
    </source>
</evidence>
<dbReference type="RefSeq" id="WP_091671390.1">
    <property type="nucleotide sequence ID" value="NZ_LT594323.1"/>
</dbReference>
<keyword evidence="2 10" id="KW-0349">Heme</keyword>
<dbReference type="FunFam" id="1.10.630.10:FF:000018">
    <property type="entry name" value="Cytochrome P450 monooxygenase"/>
    <property type="match status" value="1"/>
</dbReference>